<evidence type="ECO:0000313" key="2">
    <source>
        <dbReference type="EMBL" id="ELT96459.1"/>
    </source>
</evidence>
<sequence length="160" mass="17765">MNNQGYVWDDEFASGLGHYPPDSLPDVEIAPDYADSEVEPDYDADSASLPAETVGTLRRRNFVIAENIETDREEKSNILPSKSEHRIAPLHMRSEPPPRVIVPDSRMPGGASSRPCQPETDEGRRSLANKQTNCMGSHMKNRADFSPGKQENFPNEGNGR</sequence>
<gene>
    <name evidence="2" type="ORF">CAPTEDRAFT_190702</name>
</gene>
<reference evidence="4" key="1">
    <citation type="submission" date="2012-12" db="EMBL/GenBank/DDBJ databases">
        <authorList>
            <person name="Hellsten U."/>
            <person name="Grimwood J."/>
            <person name="Chapman J.A."/>
            <person name="Shapiro H."/>
            <person name="Aerts A."/>
            <person name="Otillar R.P."/>
            <person name="Terry A.Y."/>
            <person name="Boore J.L."/>
            <person name="Simakov O."/>
            <person name="Marletaz F."/>
            <person name="Cho S.-J."/>
            <person name="Edsinger-Gonzales E."/>
            <person name="Havlak P."/>
            <person name="Kuo D.-H."/>
            <person name="Larsson T."/>
            <person name="Lv J."/>
            <person name="Arendt D."/>
            <person name="Savage R."/>
            <person name="Osoegawa K."/>
            <person name="de Jong P."/>
            <person name="Lindberg D.R."/>
            <person name="Seaver E.C."/>
            <person name="Weisblat D.A."/>
            <person name="Putnam N.H."/>
            <person name="Grigoriev I.V."/>
            <person name="Rokhsar D.S."/>
        </authorList>
    </citation>
    <scope>NUCLEOTIDE SEQUENCE</scope>
    <source>
        <strain evidence="4">I ESC-2004</strain>
    </source>
</reference>
<feature type="region of interest" description="Disordered" evidence="1">
    <location>
        <begin position="73"/>
        <end position="160"/>
    </location>
</feature>
<evidence type="ECO:0000313" key="4">
    <source>
        <dbReference type="Proteomes" id="UP000014760"/>
    </source>
</evidence>
<dbReference type="EMBL" id="AMQN01011291">
    <property type="status" value="NOT_ANNOTATED_CDS"/>
    <property type="molecule type" value="Genomic_DNA"/>
</dbReference>
<dbReference type="Proteomes" id="UP000014760">
    <property type="component" value="Unassembled WGS sequence"/>
</dbReference>
<dbReference type="HOGENOM" id="CLU_1653791_0_0_1"/>
<name>R7TS31_CAPTE</name>
<evidence type="ECO:0000313" key="3">
    <source>
        <dbReference type="EnsemblMetazoa" id="CapteP190702"/>
    </source>
</evidence>
<dbReference type="EMBL" id="KB308811">
    <property type="protein sequence ID" value="ELT96459.1"/>
    <property type="molecule type" value="Genomic_DNA"/>
</dbReference>
<reference evidence="3" key="3">
    <citation type="submission" date="2015-06" db="UniProtKB">
        <authorList>
            <consortium name="EnsemblMetazoa"/>
        </authorList>
    </citation>
    <scope>IDENTIFICATION</scope>
</reference>
<keyword evidence="4" id="KW-1185">Reference proteome</keyword>
<dbReference type="AlphaFoldDB" id="R7TS31"/>
<dbReference type="EnsemblMetazoa" id="CapteT190702">
    <property type="protein sequence ID" value="CapteP190702"/>
    <property type="gene ID" value="CapteG190702"/>
</dbReference>
<organism evidence="2">
    <name type="scientific">Capitella teleta</name>
    <name type="common">Polychaete worm</name>
    <dbReference type="NCBI Taxonomy" id="283909"/>
    <lineage>
        <taxon>Eukaryota</taxon>
        <taxon>Metazoa</taxon>
        <taxon>Spiralia</taxon>
        <taxon>Lophotrochozoa</taxon>
        <taxon>Annelida</taxon>
        <taxon>Polychaeta</taxon>
        <taxon>Sedentaria</taxon>
        <taxon>Scolecida</taxon>
        <taxon>Capitellidae</taxon>
        <taxon>Capitella</taxon>
    </lineage>
</organism>
<feature type="region of interest" description="Disordered" evidence="1">
    <location>
        <begin position="1"/>
        <end position="48"/>
    </location>
</feature>
<feature type="compositionally biased region" description="Basic and acidic residues" evidence="1">
    <location>
        <begin position="73"/>
        <end position="96"/>
    </location>
</feature>
<protein>
    <submittedName>
        <fullName evidence="2 3">Uncharacterized protein</fullName>
    </submittedName>
</protein>
<proteinExistence type="predicted"/>
<feature type="compositionally biased region" description="Acidic residues" evidence="1">
    <location>
        <begin position="34"/>
        <end position="44"/>
    </location>
</feature>
<evidence type="ECO:0000256" key="1">
    <source>
        <dbReference type="SAM" id="MobiDB-lite"/>
    </source>
</evidence>
<accession>R7TS31</accession>
<reference evidence="2 4" key="2">
    <citation type="journal article" date="2013" name="Nature">
        <title>Insights into bilaterian evolution from three spiralian genomes.</title>
        <authorList>
            <person name="Simakov O."/>
            <person name="Marletaz F."/>
            <person name="Cho S.J."/>
            <person name="Edsinger-Gonzales E."/>
            <person name="Havlak P."/>
            <person name="Hellsten U."/>
            <person name="Kuo D.H."/>
            <person name="Larsson T."/>
            <person name="Lv J."/>
            <person name="Arendt D."/>
            <person name="Savage R."/>
            <person name="Osoegawa K."/>
            <person name="de Jong P."/>
            <person name="Grimwood J."/>
            <person name="Chapman J.A."/>
            <person name="Shapiro H."/>
            <person name="Aerts A."/>
            <person name="Otillar R.P."/>
            <person name="Terry A.Y."/>
            <person name="Boore J.L."/>
            <person name="Grigoriev I.V."/>
            <person name="Lindberg D.R."/>
            <person name="Seaver E.C."/>
            <person name="Weisblat D.A."/>
            <person name="Putnam N.H."/>
            <person name="Rokhsar D.S."/>
        </authorList>
    </citation>
    <scope>NUCLEOTIDE SEQUENCE</scope>
    <source>
        <strain evidence="2 4">I ESC-2004</strain>
    </source>
</reference>